<keyword evidence="2" id="KW-1185">Reference proteome</keyword>
<dbReference type="HOGENOM" id="CLU_3327128_0_0_0"/>
<accession>H8GUX3</accession>
<dbReference type="KEGG" id="dgo:DGo_CA1563"/>
<proteinExistence type="predicted"/>
<evidence type="ECO:0000313" key="2">
    <source>
        <dbReference type="Proteomes" id="UP000007575"/>
    </source>
</evidence>
<reference evidence="1 2" key="1">
    <citation type="journal article" date="2012" name="PLoS ONE">
        <title>Genome sequence and transcriptome analysis of the radioresistant bacterium Deinococcus gobiensis: insights into the extreme environmental adaptations.</title>
        <authorList>
            <person name="Yuan M."/>
            <person name="Chen M."/>
            <person name="Zhang W."/>
            <person name="Lu W."/>
            <person name="Wang J."/>
            <person name="Yang M."/>
            <person name="Zhao P."/>
            <person name="Tang R."/>
            <person name="Li X."/>
            <person name="Hao Y."/>
            <person name="Zhou Z."/>
            <person name="Zhan Y."/>
            <person name="Yu H."/>
            <person name="Teng C."/>
            <person name="Yan Y."/>
            <person name="Ping S."/>
            <person name="Wang Y."/>
            <person name="Lin M."/>
        </authorList>
    </citation>
    <scope>NUCLEOTIDE SEQUENCE [LARGE SCALE GENOMIC DNA]</scope>
    <source>
        <strain evidence="1 2">I-0</strain>
    </source>
</reference>
<name>H8GUX3_DEIGI</name>
<dbReference type="PATRIC" id="fig|745776.4.peg.1605"/>
<dbReference type="STRING" id="745776.DGo_CA1563"/>
<dbReference type="Proteomes" id="UP000007575">
    <property type="component" value="Chromosome"/>
</dbReference>
<evidence type="ECO:0000313" key="1">
    <source>
        <dbReference type="EMBL" id="AFD25491.1"/>
    </source>
</evidence>
<dbReference type="EMBL" id="CP002191">
    <property type="protein sequence ID" value="AFD25491.1"/>
    <property type="molecule type" value="Genomic_DNA"/>
</dbReference>
<dbReference type="AlphaFoldDB" id="H8GUX3"/>
<gene>
    <name evidence="1" type="ordered locus">DGo_CA1563</name>
</gene>
<protein>
    <submittedName>
        <fullName evidence="1">Uncharacterized protein</fullName>
    </submittedName>
</protein>
<organism evidence="1 2">
    <name type="scientific">Deinococcus gobiensis (strain DSM 21396 / JCM 16679 / CGMCC 1.7299 / I-0)</name>
    <dbReference type="NCBI Taxonomy" id="745776"/>
    <lineage>
        <taxon>Bacteria</taxon>
        <taxon>Thermotogati</taxon>
        <taxon>Deinococcota</taxon>
        <taxon>Deinococci</taxon>
        <taxon>Deinococcales</taxon>
        <taxon>Deinococcaceae</taxon>
        <taxon>Deinococcus</taxon>
    </lineage>
</organism>
<sequence>MKEHPQFPARRRIFPAVRPAFARFPGPLPSPPFFLEMP</sequence>